<evidence type="ECO:0000256" key="13">
    <source>
        <dbReference type="ARBA" id="ARBA00022884"/>
    </source>
</evidence>
<reference evidence="22" key="1">
    <citation type="submission" date="2021-03" db="EMBL/GenBank/DDBJ databases">
        <title>Draft genome sequence of rust myrtle Austropuccinia psidii MF-1, a brazilian biotype.</title>
        <authorList>
            <person name="Quecine M.C."/>
            <person name="Pachon D.M.R."/>
            <person name="Bonatelli M.L."/>
            <person name="Correr F.H."/>
            <person name="Franceschini L.M."/>
            <person name="Leite T.F."/>
            <person name="Margarido G.R.A."/>
            <person name="Almeida C.A."/>
            <person name="Ferrarezi J.A."/>
            <person name="Labate C.A."/>
        </authorList>
    </citation>
    <scope>NUCLEOTIDE SEQUENCE</scope>
    <source>
        <strain evidence="22">MF-1</strain>
    </source>
</reference>
<keyword evidence="9" id="KW-0255">Endonuclease</keyword>
<comment type="catalytic activity">
    <reaction evidence="20">
        <text>DNA(n) + a 2'-deoxyribonucleoside 5'-triphosphate = DNA(n+1) + diphosphate</text>
        <dbReference type="Rhea" id="RHEA:22508"/>
        <dbReference type="Rhea" id="RHEA-COMP:17339"/>
        <dbReference type="Rhea" id="RHEA-COMP:17340"/>
        <dbReference type="ChEBI" id="CHEBI:33019"/>
        <dbReference type="ChEBI" id="CHEBI:61560"/>
        <dbReference type="ChEBI" id="CHEBI:173112"/>
        <dbReference type="EC" id="2.7.7.7"/>
    </reaction>
</comment>
<evidence type="ECO:0000256" key="8">
    <source>
        <dbReference type="ARBA" id="ARBA00022741"/>
    </source>
</evidence>
<keyword evidence="6" id="KW-0540">Nuclease</keyword>
<evidence type="ECO:0000313" key="23">
    <source>
        <dbReference type="Proteomes" id="UP000765509"/>
    </source>
</evidence>
<evidence type="ECO:0000256" key="18">
    <source>
        <dbReference type="ARBA" id="ARBA00023172"/>
    </source>
</evidence>
<evidence type="ECO:0000256" key="2">
    <source>
        <dbReference type="ARBA" id="ARBA00022578"/>
    </source>
</evidence>
<proteinExistence type="predicted"/>
<evidence type="ECO:0000256" key="3">
    <source>
        <dbReference type="ARBA" id="ARBA00022612"/>
    </source>
</evidence>
<evidence type="ECO:0000256" key="11">
    <source>
        <dbReference type="ARBA" id="ARBA00022840"/>
    </source>
</evidence>
<evidence type="ECO:0000256" key="5">
    <source>
        <dbReference type="ARBA" id="ARBA00022695"/>
    </source>
</evidence>
<evidence type="ECO:0000256" key="9">
    <source>
        <dbReference type="ARBA" id="ARBA00022759"/>
    </source>
</evidence>
<keyword evidence="13" id="KW-0694">RNA-binding</keyword>
<dbReference type="InterPro" id="IPR039537">
    <property type="entry name" value="Retrotran_Ty1/copia-like"/>
</dbReference>
<keyword evidence="2" id="KW-0815">Transposition</keyword>
<keyword evidence="7" id="KW-0479">Metal-binding</keyword>
<feature type="domain" description="Integrase catalytic" evidence="21">
    <location>
        <begin position="144"/>
        <end position="257"/>
    </location>
</feature>
<keyword evidence="14" id="KW-0229">DNA integration</keyword>
<keyword evidence="23" id="KW-1185">Reference proteome</keyword>
<keyword evidence="17" id="KW-0917">Virion maturation</keyword>
<keyword evidence="10" id="KW-0378">Hydrolase</keyword>
<keyword evidence="8" id="KW-0547">Nucleotide-binding</keyword>
<evidence type="ECO:0000256" key="17">
    <source>
        <dbReference type="ARBA" id="ARBA00023113"/>
    </source>
</evidence>
<dbReference type="GO" id="GO:0004519">
    <property type="term" value="F:endonuclease activity"/>
    <property type="evidence" value="ECO:0007669"/>
    <property type="project" value="UniProtKB-KW"/>
</dbReference>
<evidence type="ECO:0000256" key="6">
    <source>
        <dbReference type="ARBA" id="ARBA00022722"/>
    </source>
</evidence>
<dbReference type="GO" id="GO:0006508">
    <property type="term" value="P:proteolysis"/>
    <property type="evidence" value="ECO:0007669"/>
    <property type="project" value="UniProtKB-KW"/>
</dbReference>
<dbReference type="GO" id="GO:0046872">
    <property type="term" value="F:metal ion binding"/>
    <property type="evidence" value="ECO:0007669"/>
    <property type="project" value="UniProtKB-KW"/>
</dbReference>
<evidence type="ECO:0000256" key="16">
    <source>
        <dbReference type="ARBA" id="ARBA00022932"/>
    </source>
</evidence>
<organism evidence="22 23">
    <name type="scientific">Austropuccinia psidii MF-1</name>
    <dbReference type="NCBI Taxonomy" id="1389203"/>
    <lineage>
        <taxon>Eukaryota</taxon>
        <taxon>Fungi</taxon>
        <taxon>Dikarya</taxon>
        <taxon>Basidiomycota</taxon>
        <taxon>Pucciniomycotina</taxon>
        <taxon>Pucciniomycetes</taxon>
        <taxon>Pucciniales</taxon>
        <taxon>Sphaerophragmiaceae</taxon>
        <taxon>Austropuccinia</taxon>
    </lineage>
</organism>
<keyword evidence="12" id="KW-0460">Magnesium</keyword>
<dbReference type="GO" id="GO:0005634">
    <property type="term" value="C:nucleus"/>
    <property type="evidence" value="ECO:0007669"/>
    <property type="project" value="UniProtKB-ARBA"/>
</dbReference>
<keyword evidence="4" id="KW-0645">Protease</keyword>
<dbReference type="InterPro" id="IPR054722">
    <property type="entry name" value="PolX-like_BBD"/>
</dbReference>
<comment type="catalytic activity">
    <reaction evidence="19">
        <text>DNA(n) + a 2'-deoxyribonucleoside 5'-triphosphate = DNA(n+1) + diphosphate</text>
        <dbReference type="Rhea" id="RHEA:22508"/>
        <dbReference type="Rhea" id="RHEA-COMP:17339"/>
        <dbReference type="Rhea" id="RHEA-COMP:17340"/>
        <dbReference type="ChEBI" id="CHEBI:33019"/>
        <dbReference type="ChEBI" id="CHEBI:61560"/>
        <dbReference type="ChEBI" id="CHEBI:173112"/>
        <dbReference type="EC" id="2.7.7.49"/>
    </reaction>
</comment>
<dbReference type="InterPro" id="IPR012337">
    <property type="entry name" value="RNaseH-like_sf"/>
</dbReference>
<keyword evidence="15" id="KW-0695">RNA-directed DNA polymerase</keyword>
<dbReference type="Proteomes" id="UP000765509">
    <property type="component" value="Unassembled WGS sequence"/>
</dbReference>
<evidence type="ECO:0000256" key="14">
    <source>
        <dbReference type="ARBA" id="ARBA00022908"/>
    </source>
</evidence>
<dbReference type="EMBL" id="AVOT02011416">
    <property type="protein sequence ID" value="MBW0492064.1"/>
    <property type="molecule type" value="Genomic_DNA"/>
</dbReference>
<dbReference type="InterPro" id="IPR001584">
    <property type="entry name" value="Integrase_cat-core"/>
</dbReference>
<gene>
    <name evidence="22" type="ORF">O181_031779</name>
</gene>
<evidence type="ECO:0000256" key="4">
    <source>
        <dbReference type="ARBA" id="ARBA00022670"/>
    </source>
</evidence>
<dbReference type="PROSITE" id="PS50994">
    <property type="entry name" value="INTEGRASE"/>
    <property type="match status" value="1"/>
</dbReference>
<accession>A0A9Q3CWC4</accession>
<dbReference type="GO" id="GO:0003723">
    <property type="term" value="F:RNA binding"/>
    <property type="evidence" value="ECO:0007669"/>
    <property type="project" value="UniProtKB-KW"/>
</dbReference>
<evidence type="ECO:0000256" key="10">
    <source>
        <dbReference type="ARBA" id="ARBA00022801"/>
    </source>
</evidence>
<keyword evidence="11" id="KW-0067">ATP-binding</keyword>
<evidence type="ECO:0000256" key="7">
    <source>
        <dbReference type="ARBA" id="ARBA00022723"/>
    </source>
</evidence>
<evidence type="ECO:0000256" key="19">
    <source>
        <dbReference type="ARBA" id="ARBA00048173"/>
    </source>
</evidence>
<evidence type="ECO:0000256" key="12">
    <source>
        <dbReference type="ARBA" id="ARBA00022842"/>
    </source>
</evidence>
<dbReference type="PANTHER" id="PTHR42648">
    <property type="entry name" value="TRANSPOSASE, PUTATIVE-RELATED"/>
    <property type="match status" value="1"/>
</dbReference>
<keyword evidence="16" id="KW-0808">Transferase</keyword>
<dbReference type="GO" id="GO:0006310">
    <property type="term" value="P:DNA recombination"/>
    <property type="evidence" value="ECO:0007669"/>
    <property type="project" value="UniProtKB-KW"/>
</dbReference>
<evidence type="ECO:0000256" key="20">
    <source>
        <dbReference type="ARBA" id="ARBA00049244"/>
    </source>
</evidence>
<dbReference type="GO" id="GO:0032196">
    <property type="term" value="P:transposition"/>
    <property type="evidence" value="ECO:0007669"/>
    <property type="project" value="UniProtKB-KW"/>
</dbReference>
<comment type="function">
    <text evidence="1">The aspartyl protease (PR) mediates the proteolytic cleavages of the Gag and Gag-Pol polyproteins after assembly of the VLP.</text>
</comment>
<dbReference type="GO" id="GO:0003887">
    <property type="term" value="F:DNA-directed DNA polymerase activity"/>
    <property type="evidence" value="ECO:0007669"/>
    <property type="project" value="UniProtKB-KW"/>
</dbReference>
<dbReference type="Pfam" id="PF22936">
    <property type="entry name" value="Pol_BBD"/>
    <property type="match status" value="1"/>
</dbReference>
<dbReference type="GO" id="GO:0015074">
    <property type="term" value="P:DNA integration"/>
    <property type="evidence" value="ECO:0007669"/>
    <property type="project" value="UniProtKB-KW"/>
</dbReference>
<dbReference type="SUPFAM" id="SSF53098">
    <property type="entry name" value="Ribonuclease H-like"/>
    <property type="match status" value="1"/>
</dbReference>
<dbReference type="GO" id="GO:0008233">
    <property type="term" value="F:peptidase activity"/>
    <property type="evidence" value="ECO:0007669"/>
    <property type="project" value="UniProtKB-KW"/>
</dbReference>
<sequence>MFTNKEEFEEFEESNGNVQIGQEGVKIPIKGRGRKVKYFFGKKLIFEKALYVPQLPYNIISLTQLWNKGGDLKKIGNNSFSILKNKKRIFGGKIDNGLLHIQFDNQKAMISKHERLSHSGTEKGCEDCHLGKATRSQFKNKIKRNTDPIEEISINLMGPIAPSSLGGSKYVLVAVDTGCCFSWVCMLKEKSEAKEELLRIIRKLENIFEKNVKRIICDGGKEFVNKILKEFCDNRGINLIITTPYTPQHNDIVERTN</sequence>
<keyword evidence="16" id="KW-0239">DNA-directed DNA polymerase</keyword>
<dbReference type="PANTHER" id="PTHR42648:SF11">
    <property type="entry name" value="TRANSPOSON TY4-P GAG-POL POLYPROTEIN"/>
    <property type="match status" value="1"/>
</dbReference>
<evidence type="ECO:0000259" key="21">
    <source>
        <dbReference type="PROSITE" id="PS50994"/>
    </source>
</evidence>
<comment type="caution">
    <text evidence="22">The sequence shown here is derived from an EMBL/GenBank/DDBJ whole genome shotgun (WGS) entry which is preliminary data.</text>
</comment>
<evidence type="ECO:0000256" key="1">
    <source>
        <dbReference type="ARBA" id="ARBA00002180"/>
    </source>
</evidence>
<name>A0A9Q3CWC4_9BASI</name>
<dbReference type="Gene3D" id="3.30.420.10">
    <property type="entry name" value="Ribonuclease H-like superfamily/Ribonuclease H"/>
    <property type="match status" value="1"/>
</dbReference>
<evidence type="ECO:0000256" key="15">
    <source>
        <dbReference type="ARBA" id="ARBA00022918"/>
    </source>
</evidence>
<keyword evidence="5" id="KW-0548">Nucleotidyltransferase</keyword>
<dbReference type="GO" id="GO:0003964">
    <property type="term" value="F:RNA-directed DNA polymerase activity"/>
    <property type="evidence" value="ECO:0007669"/>
    <property type="project" value="UniProtKB-KW"/>
</dbReference>
<dbReference type="OrthoDB" id="2783063at2759"/>
<protein>
    <recommendedName>
        <fullName evidence="21">Integrase catalytic domain-containing protein</fullName>
    </recommendedName>
</protein>
<dbReference type="GO" id="GO:0005524">
    <property type="term" value="F:ATP binding"/>
    <property type="evidence" value="ECO:0007669"/>
    <property type="project" value="UniProtKB-KW"/>
</dbReference>
<keyword evidence="18" id="KW-0233">DNA recombination</keyword>
<keyword evidence="3" id="KW-1188">Viral release from host cell</keyword>
<dbReference type="AlphaFoldDB" id="A0A9Q3CWC4"/>
<evidence type="ECO:0000313" key="22">
    <source>
        <dbReference type="EMBL" id="MBW0492064.1"/>
    </source>
</evidence>
<dbReference type="InterPro" id="IPR036397">
    <property type="entry name" value="RNaseH_sf"/>
</dbReference>